<dbReference type="EMBL" id="WNYA01000007">
    <property type="protein sequence ID" value="KAG8563586.1"/>
    <property type="molecule type" value="Genomic_DNA"/>
</dbReference>
<dbReference type="SUPFAM" id="SSF55418">
    <property type="entry name" value="eIF4e-like"/>
    <property type="match status" value="1"/>
</dbReference>
<dbReference type="Gene3D" id="3.30.760.10">
    <property type="entry name" value="RNA Cap, Translation Initiation Factor Eif4e"/>
    <property type="match status" value="1"/>
</dbReference>
<accession>A0AAV7AWD8</accession>
<evidence type="ECO:0000313" key="2">
    <source>
        <dbReference type="EMBL" id="KAG8563586.1"/>
    </source>
</evidence>
<proteinExistence type="inferred from homology"/>
<dbReference type="InterPro" id="IPR023398">
    <property type="entry name" value="TIF_eIF4e-like"/>
</dbReference>
<sequence>MRWRSPRPETGSVLKTCDNGGFHSESQEETIRSTVQALEKNHSMAILVLSEAYFHNPIHRNSQSCVNMLSCEESNRGSKGAEDLAAESMAADMDPWIIFDARKTPKAEFYEWLETYRPSRVPRFGDPEEGSGPVGWIAVYGPGYSPQVKSAKDLQDAWEKLQATGHKVNYEVVRELALNYDVTSGKWLMHLDTGFKVDHAWRGVATAVVEGRLNIAKVSPHHPESKHVICVYTGDFTDEESIMQTDTVIRSSGVKCLLTYKPDVYTYLGIYRNNHWQICPTIYESRYDLECVPRRSRVTNKVTNLEVT</sequence>
<organism evidence="2 3">
    <name type="scientific">Engystomops pustulosus</name>
    <name type="common">Tungara frog</name>
    <name type="synonym">Physalaemus pustulosus</name>
    <dbReference type="NCBI Taxonomy" id="76066"/>
    <lineage>
        <taxon>Eukaryota</taxon>
        <taxon>Metazoa</taxon>
        <taxon>Chordata</taxon>
        <taxon>Craniata</taxon>
        <taxon>Vertebrata</taxon>
        <taxon>Euteleostomi</taxon>
        <taxon>Amphibia</taxon>
        <taxon>Batrachia</taxon>
        <taxon>Anura</taxon>
        <taxon>Neobatrachia</taxon>
        <taxon>Hyloidea</taxon>
        <taxon>Leptodactylidae</taxon>
        <taxon>Leiuperinae</taxon>
        <taxon>Engystomops</taxon>
    </lineage>
</organism>
<comment type="similarity">
    <text evidence="1">Belongs to the UPF0696 family.</text>
</comment>
<reference evidence="2" key="1">
    <citation type="thesis" date="2020" institute="ProQuest LLC" country="789 East Eisenhower Parkway, Ann Arbor, MI, USA">
        <title>Comparative Genomics and Chromosome Evolution.</title>
        <authorList>
            <person name="Mudd A.B."/>
        </authorList>
    </citation>
    <scope>NUCLEOTIDE SEQUENCE</scope>
    <source>
        <strain evidence="2">237g6f4</strain>
        <tissue evidence="2">Blood</tissue>
    </source>
</reference>
<evidence type="ECO:0000313" key="3">
    <source>
        <dbReference type="Proteomes" id="UP000824782"/>
    </source>
</evidence>
<comment type="caution">
    <text evidence="2">The sequence shown here is derived from an EMBL/GenBank/DDBJ whole genome shotgun (WGS) entry which is preliminary data.</text>
</comment>
<dbReference type="AlphaFoldDB" id="A0AAV7AWD8"/>
<protein>
    <submittedName>
        <fullName evidence="2">Uncharacterized protein</fullName>
    </submittedName>
</protein>
<name>A0AAV7AWD8_ENGPU</name>
<evidence type="ECO:0000256" key="1">
    <source>
        <dbReference type="ARBA" id="ARBA00010568"/>
    </source>
</evidence>
<dbReference type="Pfam" id="PF08939">
    <property type="entry name" value="Bles03"/>
    <property type="match status" value="1"/>
</dbReference>
<dbReference type="Proteomes" id="UP000824782">
    <property type="component" value="Unassembled WGS sequence"/>
</dbReference>
<keyword evidence="3" id="KW-1185">Reference proteome</keyword>
<dbReference type="PANTHER" id="PTHR31977:SF1">
    <property type="entry name" value="UPF0696 PROTEIN C11ORF68"/>
    <property type="match status" value="1"/>
</dbReference>
<gene>
    <name evidence="2" type="ORF">GDO81_016142</name>
</gene>
<dbReference type="PANTHER" id="PTHR31977">
    <property type="entry name" value="UPF0696 PROTEIN C11ORF68"/>
    <property type="match status" value="1"/>
</dbReference>
<dbReference type="InterPro" id="IPR015034">
    <property type="entry name" value="Bles03"/>
</dbReference>